<feature type="domain" description="Major facilitator superfamily (MFS) profile" evidence="7">
    <location>
        <begin position="1"/>
        <end position="398"/>
    </location>
</feature>
<evidence type="ECO:0000259" key="7">
    <source>
        <dbReference type="PROSITE" id="PS50850"/>
    </source>
</evidence>
<feature type="transmembrane region" description="Helical" evidence="6">
    <location>
        <begin position="254"/>
        <end position="278"/>
    </location>
</feature>
<evidence type="ECO:0000313" key="9">
    <source>
        <dbReference type="Proteomes" id="UP001139493"/>
    </source>
</evidence>
<reference evidence="8" key="1">
    <citation type="submission" date="2022-06" db="EMBL/GenBank/DDBJ databases">
        <title>Genomic Encyclopedia of Archaeal and Bacterial Type Strains, Phase II (KMG-II): from individual species to whole genera.</title>
        <authorList>
            <person name="Goeker M."/>
        </authorList>
    </citation>
    <scope>NUCLEOTIDE SEQUENCE</scope>
    <source>
        <strain evidence="8">DSM 26652</strain>
    </source>
</reference>
<organism evidence="8 9">
    <name type="scientific">Promicromonospora thailandica</name>
    <dbReference type="NCBI Taxonomy" id="765201"/>
    <lineage>
        <taxon>Bacteria</taxon>
        <taxon>Bacillati</taxon>
        <taxon>Actinomycetota</taxon>
        <taxon>Actinomycetes</taxon>
        <taxon>Micrococcales</taxon>
        <taxon>Promicromonosporaceae</taxon>
        <taxon>Promicromonospora</taxon>
    </lineage>
</organism>
<feature type="transmembrane region" description="Helical" evidence="6">
    <location>
        <begin position="161"/>
        <end position="188"/>
    </location>
</feature>
<dbReference type="AlphaFoldDB" id="A0A9X2G3Z9"/>
<gene>
    <name evidence="8" type="ORF">APR03_002270</name>
</gene>
<dbReference type="InterPro" id="IPR020846">
    <property type="entry name" value="MFS_dom"/>
</dbReference>
<comment type="caution">
    <text evidence="8">The sequence shown here is derived from an EMBL/GenBank/DDBJ whole genome shotgun (WGS) entry which is preliminary data.</text>
</comment>
<accession>A0A9X2G3Z9</accession>
<evidence type="ECO:0000256" key="5">
    <source>
        <dbReference type="ARBA" id="ARBA00023136"/>
    </source>
</evidence>
<evidence type="ECO:0000256" key="6">
    <source>
        <dbReference type="SAM" id="Phobius"/>
    </source>
</evidence>
<evidence type="ECO:0000313" key="8">
    <source>
        <dbReference type="EMBL" id="MCP2264927.1"/>
    </source>
</evidence>
<dbReference type="RefSeq" id="WP_253835794.1">
    <property type="nucleotide sequence ID" value="NZ_JAMTCS010000006.1"/>
</dbReference>
<keyword evidence="4 6" id="KW-1133">Transmembrane helix</keyword>
<evidence type="ECO:0000256" key="3">
    <source>
        <dbReference type="ARBA" id="ARBA00022692"/>
    </source>
</evidence>
<dbReference type="Gene3D" id="1.20.1250.20">
    <property type="entry name" value="MFS general substrate transporter like domains"/>
    <property type="match status" value="1"/>
</dbReference>
<keyword evidence="5 6" id="KW-0472">Membrane</keyword>
<dbReference type="PROSITE" id="PS50850">
    <property type="entry name" value="MFS"/>
    <property type="match status" value="1"/>
</dbReference>
<dbReference type="PANTHER" id="PTHR23513">
    <property type="entry name" value="INTEGRAL MEMBRANE EFFLUX PROTEIN-RELATED"/>
    <property type="match status" value="1"/>
</dbReference>
<evidence type="ECO:0000256" key="4">
    <source>
        <dbReference type="ARBA" id="ARBA00022989"/>
    </source>
</evidence>
<proteinExistence type="predicted"/>
<dbReference type="PANTHER" id="PTHR23513:SF6">
    <property type="entry name" value="MAJOR FACILITATOR SUPERFAMILY ASSOCIATED DOMAIN-CONTAINING PROTEIN"/>
    <property type="match status" value="1"/>
</dbReference>
<feature type="transmembrane region" description="Helical" evidence="6">
    <location>
        <begin position="285"/>
        <end position="304"/>
    </location>
</feature>
<dbReference type="Pfam" id="PF07690">
    <property type="entry name" value="MFS_1"/>
    <property type="match status" value="1"/>
</dbReference>
<sequence length="416" mass="42142">MTTLWRNRSYRLLLTGATAEDVGAAVGAFAVPLAAYAVTGSVVEAGVIAFVGQLGSVLMTLPAGVVVDRVDRRRLLMVGGAVAALAWISVVVAGLADGLAITAPHLAGALFVSSVVGSLLDPAGTAALHAVVPTEQLGEAMSVAQGRDAAATLLQGPIGGLLYGMSAVLPFAVSAAGRLVSVATAALVREPLNGDLRDARTERPLAALGDGLRYVFGVPLLRTMIWVFMLVNVVLNGAMTAITLHLVQIGTAPALVGLVSTAVGIGVLAGAVLAGVLVKRVRVGALTALTIGMFGLALAVMAVLPTFWGFVGALTGAMLFAPALNAGMLAYVTAITPGHLQGRMSATMGLTSLVAGPAAPLVGSLLLAHLGIGPALGVLAGVWACLFVALFLVRPLWRIGLPDTWEHDVVEWTAAA</sequence>
<evidence type="ECO:0000256" key="2">
    <source>
        <dbReference type="ARBA" id="ARBA00022475"/>
    </source>
</evidence>
<feature type="transmembrane region" description="Helical" evidence="6">
    <location>
        <begin position="346"/>
        <end position="366"/>
    </location>
</feature>
<protein>
    <submittedName>
        <fullName evidence="8">Arabinose efflux permease, MFS family</fullName>
    </submittedName>
</protein>
<name>A0A9X2G3Z9_9MICO</name>
<dbReference type="SUPFAM" id="SSF103473">
    <property type="entry name" value="MFS general substrate transporter"/>
    <property type="match status" value="1"/>
</dbReference>
<feature type="transmembrane region" description="Helical" evidence="6">
    <location>
        <begin position="47"/>
        <end position="68"/>
    </location>
</feature>
<keyword evidence="9" id="KW-1185">Reference proteome</keyword>
<evidence type="ECO:0000256" key="1">
    <source>
        <dbReference type="ARBA" id="ARBA00004651"/>
    </source>
</evidence>
<feature type="transmembrane region" description="Helical" evidence="6">
    <location>
        <begin position="223"/>
        <end position="248"/>
    </location>
</feature>
<dbReference type="InterPro" id="IPR011701">
    <property type="entry name" value="MFS"/>
</dbReference>
<keyword evidence="3 6" id="KW-0812">Transmembrane</keyword>
<keyword evidence="2" id="KW-1003">Cell membrane</keyword>
<feature type="transmembrane region" description="Helical" evidence="6">
    <location>
        <begin position="372"/>
        <end position="393"/>
    </location>
</feature>
<dbReference type="GO" id="GO:0022857">
    <property type="term" value="F:transmembrane transporter activity"/>
    <property type="evidence" value="ECO:0007669"/>
    <property type="project" value="InterPro"/>
</dbReference>
<feature type="transmembrane region" description="Helical" evidence="6">
    <location>
        <begin position="310"/>
        <end position="334"/>
    </location>
</feature>
<dbReference type="EMBL" id="JAMTCS010000006">
    <property type="protein sequence ID" value="MCP2264927.1"/>
    <property type="molecule type" value="Genomic_DNA"/>
</dbReference>
<dbReference type="GO" id="GO:0005886">
    <property type="term" value="C:plasma membrane"/>
    <property type="evidence" value="ECO:0007669"/>
    <property type="project" value="UniProtKB-SubCell"/>
</dbReference>
<comment type="subcellular location">
    <subcellularLocation>
        <location evidence="1">Cell membrane</location>
        <topology evidence="1">Multi-pass membrane protein</topology>
    </subcellularLocation>
</comment>
<dbReference type="Proteomes" id="UP001139493">
    <property type="component" value="Unassembled WGS sequence"/>
</dbReference>
<feature type="transmembrane region" description="Helical" evidence="6">
    <location>
        <begin position="75"/>
        <end position="96"/>
    </location>
</feature>
<dbReference type="InterPro" id="IPR036259">
    <property type="entry name" value="MFS_trans_sf"/>
</dbReference>